<evidence type="ECO:0000256" key="1">
    <source>
        <dbReference type="ARBA" id="ARBA00004141"/>
    </source>
</evidence>
<dbReference type="InterPro" id="IPR000203">
    <property type="entry name" value="GPS"/>
</dbReference>
<dbReference type="Gene3D" id="2.60.220.50">
    <property type="match status" value="1"/>
</dbReference>
<feature type="transmembrane region" description="Helical" evidence="8">
    <location>
        <begin position="810"/>
        <end position="832"/>
    </location>
</feature>
<evidence type="ECO:0000256" key="8">
    <source>
        <dbReference type="SAM" id="Phobius"/>
    </source>
</evidence>
<dbReference type="InterPro" id="IPR057244">
    <property type="entry name" value="GAIN_B"/>
</dbReference>
<keyword evidence="7" id="KW-0325">Glycoprotein</keyword>
<dbReference type="Pfam" id="PF00002">
    <property type="entry name" value="7tm_2"/>
    <property type="match status" value="1"/>
</dbReference>
<evidence type="ECO:0000313" key="12">
    <source>
        <dbReference type="EMBL" id="RVE57609.1"/>
    </source>
</evidence>
<dbReference type="Proteomes" id="UP000283210">
    <property type="component" value="Chromosome 22"/>
</dbReference>
<proteinExistence type="inferred from homology"/>
<dbReference type="EMBL" id="CM012458">
    <property type="protein sequence ID" value="RVE57609.1"/>
    <property type="molecule type" value="Genomic_DNA"/>
</dbReference>
<sequence length="1025" mass="113521">MLLLRLLLLLSLNFCQAADKANSTQVFYTKMTIDKNALQLILRELSAFRDNNGSRIITDVHMTTSCTKAEKSQTCVCSDGNKWSDQVLQEHQASCNQTVCTLPLDSHLTCISNTTVKISGSITLSDNSSNSFKNCLLPKDSSAYSDCKVKLESALKAVYSTLNGLDTFTIVAIRVGSIIVDFTLTVVNPITAQDLLSRSKQVNISDSMDLETTGMVTVTVPDRMVPYGGNDTVICTTVEDLRLDPTWTLRRDGLNFSIFNGTVSTLTNTSSTEFHVNLKGVDKHWTGEYDCSFRDTSSKITVTHRANATIDICLKPEILSSAEPAFPHCTTKNQLLFVLVKCQITKSSEQYNVTWPTDYLLNSPSNDSDTLTYSAQLLIDCTATGDPTATCNFMNRCQQNQSSTFIINVIKEGDAFCDQDNEWQVTKAGFEAVLNCKNMAGVRKRGCSRKGEWEEEVSECVVLSLKNVLEKAVIADTGLGDLVENAAEVLHKFSDLTKKENLNTQANINASVSVYAVLNGKINAIEDKTTVNNFLDSSSNLLNKSLDSSWNSSLSFDHKGENDSFLAENYLLSVENLIKKSNIANYSEKENLVVRNCSGGTCDGLFNISVSLDASVYGDVKSVAYKYLQDYLPNNNTDRAINSLVVSTAANVTGPMRVVIDFQLQSQRPRDVELICVFWDEKKHAWSEEGCTWDGPSSEGRCVCTHLSSFAILMSKTPLRVPALSLLTTAGLSISIASLIISLAIEMMVWQQVVKTNTLYLRHTAHVNISVCLLVADICFLASSKPDGEQGHGQSTVWCRIFAVMKHFCYLAMFFWMLALSTTLLHQAVFLFHKVSKKTYLRFSIFLGYICPLLIVFITFLANNAGAEGSYFSVDTCWLVYAGLLKGSMFTFIIPMGIIVFFNTFSMLVVIMKLLEHHKNDDTQNDKEKAAAKTVIRSVVLLTPIFGLTWAFGLLILILDLTSGPVAYAVNYVFIVLNAFQGFYILLTTCLGDKMTREALLSRFKKKNVTTMSTSTVKTESSWKK</sequence>
<feature type="transmembrane region" description="Helical" evidence="8">
    <location>
        <begin position="723"/>
        <end position="745"/>
    </location>
</feature>
<evidence type="ECO:0000256" key="3">
    <source>
        <dbReference type="ARBA" id="ARBA00022692"/>
    </source>
</evidence>
<feature type="transmembrane region" description="Helical" evidence="8">
    <location>
        <begin position="765"/>
        <end position="783"/>
    </location>
</feature>
<dbReference type="GO" id="GO:0007189">
    <property type="term" value="P:adenylate cyclase-activating G protein-coupled receptor signaling pathway"/>
    <property type="evidence" value="ECO:0007669"/>
    <property type="project" value="TreeGrafter"/>
</dbReference>
<dbReference type="Pfam" id="PF01825">
    <property type="entry name" value="GPS"/>
    <property type="match status" value="1"/>
</dbReference>
<keyword evidence="9" id="KW-0732">Signal</keyword>
<accession>A0A437C4J0</accession>
<evidence type="ECO:0000256" key="5">
    <source>
        <dbReference type="ARBA" id="ARBA00023136"/>
    </source>
</evidence>
<dbReference type="GO" id="GO:0016020">
    <property type="term" value="C:membrane"/>
    <property type="evidence" value="ECO:0007669"/>
    <property type="project" value="UniProtKB-SubCell"/>
</dbReference>
<evidence type="ECO:0008006" key="14">
    <source>
        <dbReference type="Google" id="ProtNLM"/>
    </source>
</evidence>
<dbReference type="InterPro" id="IPR051587">
    <property type="entry name" value="Adhesion_GPCR"/>
</dbReference>
<dbReference type="InterPro" id="IPR046338">
    <property type="entry name" value="GAIN_dom_sf"/>
</dbReference>
<feature type="chain" id="PRO_5019182601" description="G-protein coupled receptors family 2 profile 2 domain-containing protein" evidence="9">
    <location>
        <begin position="18"/>
        <end position="1025"/>
    </location>
</feature>
<protein>
    <recommendedName>
        <fullName evidence="14">G-protein coupled receptors family 2 profile 2 domain-containing protein</fullName>
    </recommendedName>
</protein>
<evidence type="ECO:0000256" key="9">
    <source>
        <dbReference type="SAM" id="SignalP"/>
    </source>
</evidence>
<comment type="subcellular location">
    <subcellularLocation>
        <location evidence="1">Membrane</location>
        <topology evidence="1">Multi-pass membrane protein</topology>
    </subcellularLocation>
</comment>
<feature type="transmembrane region" description="Helical" evidence="8">
    <location>
        <begin position="839"/>
        <end position="862"/>
    </location>
</feature>
<evidence type="ECO:0000256" key="4">
    <source>
        <dbReference type="ARBA" id="ARBA00022989"/>
    </source>
</evidence>
<dbReference type="GO" id="GO:0007166">
    <property type="term" value="P:cell surface receptor signaling pathway"/>
    <property type="evidence" value="ECO:0007669"/>
    <property type="project" value="InterPro"/>
</dbReference>
<feature type="transmembrane region" description="Helical" evidence="8">
    <location>
        <begin position="889"/>
        <end position="915"/>
    </location>
</feature>
<evidence type="ECO:0000313" key="13">
    <source>
        <dbReference type="Proteomes" id="UP000283210"/>
    </source>
</evidence>
<evidence type="ECO:0000259" key="10">
    <source>
        <dbReference type="PROSITE" id="PS50221"/>
    </source>
</evidence>
<reference evidence="12 13" key="2">
    <citation type="submission" date="2019-01" db="EMBL/GenBank/DDBJ databases">
        <title>A chromosome length genome reference of the Java medaka (oryzias javanicus).</title>
        <authorList>
            <person name="Herpin A."/>
            <person name="Takehana Y."/>
            <person name="Naruse K."/>
            <person name="Ansai S."/>
            <person name="Kawaguchi M."/>
        </authorList>
    </citation>
    <scope>NUCLEOTIDE SEQUENCE [LARGE SCALE GENOMIC DNA]</scope>
    <source>
        <strain evidence="12">RS831</strain>
        <tissue evidence="12">Whole body</tissue>
    </source>
</reference>
<organism evidence="12 13">
    <name type="scientific">Oryzias javanicus</name>
    <name type="common">Javanese ricefish</name>
    <name type="synonym">Aplocheilus javanicus</name>
    <dbReference type="NCBI Taxonomy" id="123683"/>
    <lineage>
        <taxon>Eukaryota</taxon>
        <taxon>Metazoa</taxon>
        <taxon>Chordata</taxon>
        <taxon>Craniata</taxon>
        <taxon>Vertebrata</taxon>
        <taxon>Euteleostomi</taxon>
        <taxon>Actinopterygii</taxon>
        <taxon>Neopterygii</taxon>
        <taxon>Teleostei</taxon>
        <taxon>Neoteleostei</taxon>
        <taxon>Acanthomorphata</taxon>
        <taxon>Ovalentaria</taxon>
        <taxon>Atherinomorphae</taxon>
        <taxon>Beloniformes</taxon>
        <taxon>Adrianichthyidae</taxon>
        <taxon>Oryziinae</taxon>
        <taxon>Oryzias</taxon>
    </lineage>
</organism>
<evidence type="ECO:0000256" key="7">
    <source>
        <dbReference type="ARBA" id="ARBA00023180"/>
    </source>
</evidence>
<dbReference type="PROSITE" id="PS50261">
    <property type="entry name" value="G_PROTEIN_RECEP_F2_4"/>
    <property type="match status" value="1"/>
</dbReference>
<keyword evidence="5 8" id="KW-0472">Membrane</keyword>
<gene>
    <name evidence="12" type="ORF">OJAV_G00217980</name>
</gene>
<keyword evidence="6" id="KW-1015">Disulfide bond</keyword>
<reference evidence="12 13" key="1">
    <citation type="submission" date="2018-11" db="EMBL/GenBank/DDBJ databases">
        <authorList>
            <person name="Lopez-Roques C."/>
            <person name="Donnadieu C."/>
            <person name="Bouchez O."/>
            <person name="Klopp C."/>
            <person name="Cabau C."/>
            <person name="Zahm M."/>
        </authorList>
    </citation>
    <scope>NUCLEOTIDE SEQUENCE [LARGE SCALE GENOMIC DNA]</scope>
    <source>
        <strain evidence="12">RS831</strain>
        <tissue evidence="12">Whole body</tissue>
    </source>
</reference>
<feature type="signal peptide" evidence="9">
    <location>
        <begin position="1"/>
        <end position="17"/>
    </location>
</feature>
<keyword evidence="3 8" id="KW-0812">Transmembrane</keyword>
<dbReference type="PANTHER" id="PTHR45813">
    <property type="entry name" value="IG-LIKE DOMAIN-CONTAINING PROTEIN"/>
    <property type="match status" value="1"/>
</dbReference>
<dbReference type="PROSITE" id="PS50221">
    <property type="entry name" value="GAIN_B"/>
    <property type="match status" value="1"/>
</dbReference>
<keyword evidence="4 8" id="KW-1133">Transmembrane helix</keyword>
<dbReference type="Gene3D" id="1.20.1070.10">
    <property type="entry name" value="Rhodopsin 7-helix transmembrane proteins"/>
    <property type="match status" value="1"/>
</dbReference>
<dbReference type="OrthoDB" id="10040049at2759"/>
<dbReference type="InterPro" id="IPR017981">
    <property type="entry name" value="GPCR_2-like_7TM"/>
</dbReference>
<evidence type="ECO:0000256" key="6">
    <source>
        <dbReference type="ARBA" id="ARBA00023157"/>
    </source>
</evidence>
<feature type="domain" description="G-protein coupled receptors family 2 profile 2" evidence="11">
    <location>
        <begin position="724"/>
        <end position="993"/>
    </location>
</feature>
<dbReference type="GO" id="GO:0004930">
    <property type="term" value="F:G protein-coupled receptor activity"/>
    <property type="evidence" value="ECO:0007669"/>
    <property type="project" value="InterPro"/>
</dbReference>
<feature type="transmembrane region" description="Helical" evidence="8">
    <location>
        <begin position="965"/>
        <end position="987"/>
    </location>
</feature>
<dbReference type="PRINTS" id="PR00249">
    <property type="entry name" value="GPCRSECRETIN"/>
</dbReference>
<feature type="transmembrane region" description="Helical" evidence="8">
    <location>
        <begin position="935"/>
        <end position="959"/>
    </location>
</feature>
<comment type="similarity">
    <text evidence="2">Belongs to the G-protein coupled receptor 2 family. Adhesion G-protein coupled receptor (ADGR) subfamily.</text>
</comment>
<dbReference type="FunFam" id="1.20.1070.10:FF:000058">
    <property type="entry name" value="Adhesion G protein-coupled receptor F5"/>
    <property type="match status" value="1"/>
</dbReference>
<evidence type="ECO:0000256" key="2">
    <source>
        <dbReference type="ARBA" id="ARBA00007343"/>
    </source>
</evidence>
<feature type="domain" description="GAIN-B" evidence="10">
    <location>
        <begin position="561"/>
        <end position="720"/>
    </location>
</feature>
<dbReference type="PANTHER" id="PTHR45813:SF2">
    <property type="entry name" value="ADHESION G-PROTEIN COUPLED RECEPTOR F3"/>
    <property type="match status" value="1"/>
</dbReference>
<dbReference type="SUPFAM" id="SSF81321">
    <property type="entry name" value="Family A G protein-coupled receptor-like"/>
    <property type="match status" value="1"/>
</dbReference>
<dbReference type="AlphaFoldDB" id="A0A437C4J0"/>
<dbReference type="InterPro" id="IPR000832">
    <property type="entry name" value="GPCR_2_secretin-like"/>
</dbReference>
<keyword evidence="13" id="KW-1185">Reference proteome</keyword>
<dbReference type="SMART" id="SM00303">
    <property type="entry name" value="GPS"/>
    <property type="match status" value="1"/>
</dbReference>
<evidence type="ECO:0000259" key="11">
    <source>
        <dbReference type="PROSITE" id="PS50261"/>
    </source>
</evidence>
<name>A0A437C4J0_ORYJA</name>